<dbReference type="EMBL" id="CP032829">
    <property type="protein sequence ID" value="AYJ85522.1"/>
    <property type="molecule type" value="Genomic_DNA"/>
</dbReference>
<proteinExistence type="predicted"/>
<gene>
    <name evidence="1" type="ORF">D3Y57_05430</name>
</gene>
<dbReference type="Proteomes" id="UP000276254">
    <property type="component" value="Chromosome"/>
</dbReference>
<protein>
    <submittedName>
        <fullName evidence="1">Uncharacterized protein</fullName>
    </submittedName>
</protein>
<reference evidence="1 2" key="1">
    <citation type="submission" date="2018-09" db="EMBL/GenBank/DDBJ databases">
        <title>Sphingomonas peninsula sp. nov., isolated from fildes peninsula, Antarctic soil.</title>
        <authorList>
            <person name="Yingchao G."/>
        </authorList>
    </citation>
    <scope>NUCLEOTIDE SEQUENCE [LARGE SCALE GENOMIC DNA]</scope>
    <source>
        <strain evidence="1 2">YZ-8</strain>
    </source>
</reference>
<organism evidence="1 2">
    <name type="scientific">Sphingomonas paeninsulae</name>
    <dbReference type="NCBI Taxonomy" id="2319844"/>
    <lineage>
        <taxon>Bacteria</taxon>
        <taxon>Pseudomonadati</taxon>
        <taxon>Pseudomonadota</taxon>
        <taxon>Alphaproteobacteria</taxon>
        <taxon>Sphingomonadales</taxon>
        <taxon>Sphingomonadaceae</taxon>
        <taxon>Sphingomonas</taxon>
    </lineage>
</organism>
<keyword evidence="2" id="KW-1185">Reference proteome</keyword>
<name>A0A494TE35_SPHPE</name>
<evidence type="ECO:0000313" key="1">
    <source>
        <dbReference type="EMBL" id="AYJ85522.1"/>
    </source>
</evidence>
<accession>A0A494TE35</accession>
<evidence type="ECO:0000313" key="2">
    <source>
        <dbReference type="Proteomes" id="UP000276254"/>
    </source>
</evidence>
<dbReference type="KEGG" id="spha:D3Y57_05430"/>
<sequence length="78" mass="8502">MLALVPTQSPTITSPEVILAGYTDGFDLTMVDTGNSEALTIRQIDDAGCTHTIVLSPSMVVEAVKLMLQWDIEWKPKP</sequence>
<dbReference type="AlphaFoldDB" id="A0A494TE35"/>